<organism evidence="2 3">
    <name type="scientific">Stutzerimonas stutzeri</name>
    <name type="common">Pseudomonas stutzeri</name>
    <dbReference type="NCBI Taxonomy" id="316"/>
    <lineage>
        <taxon>Bacteria</taxon>
        <taxon>Pseudomonadati</taxon>
        <taxon>Pseudomonadota</taxon>
        <taxon>Gammaproteobacteria</taxon>
        <taxon>Pseudomonadales</taxon>
        <taxon>Pseudomonadaceae</taxon>
        <taxon>Stutzerimonas</taxon>
    </lineage>
</organism>
<name>A0A2N8SSJ6_STUST</name>
<sequence>MCTPEKRLTFDGTTGALLNHHSTAPVAGIQRFLTPGHTAIAGMDLMLLALAGFCLLAARRIRRADPTAEPDRQPTREERQRA</sequence>
<reference evidence="2 3" key="1">
    <citation type="submission" date="2018-01" db="EMBL/GenBank/DDBJ databases">
        <title>Denitrification phenotypes of diverse strains of Pseudomonas stutzeri.</title>
        <authorList>
            <person name="Milligan D.A."/>
            <person name="Bergaust L."/>
            <person name="Bakken L.R."/>
            <person name="Frostegard A."/>
        </authorList>
    </citation>
    <scope>NUCLEOTIDE SEQUENCE [LARGE SCALE GENOMIC DNA]</scope>
    <source>
        <strain evidence="2 3">28a3</strain>
    </source>
</reference>
<protein>
    <submittedName>
        <fullName evidence="2">Uncharacterized protein</fullName>
    </submittedName>
</protein>
<gene>
    <name evidence="2" type="ORF">CXL00_11950</name>
</gene>
<dbReference type="AlphaFoldDB" id="A0A2N8SSJ6"/>
<keyword evidence="1" id="KW-0812">Transmembrane</keyword>
<evidence type="ECO:0000313" key="3">
    <source>
        <dbReference type="Proteomes" id="UP000235897"/>
    </source>
</evidence>
<keyword evidence="1" id="KW-0472">Membrane</keyword>
<dbReference type="EMBL" id="POUW01000004">
    <property type="protein sequence ID" value="PNG05429.1"/>
    <property type="molecule type" value="Genomic_DNA"/>
</dbReference>
<proteinExistence type="predicted"/>
<comment type="caution">
    <text evidence="2">The sequence shown here is derived from an EMBL/GenBank/DDBJ whole genome shotgun (WGS) entry which is preliminary data.</text>
</comment>
<evidence type="ECO:0000313" key="2">
    <source>
        <dbReference type="EMBL" id="PNG05429.1"/>
    </source>
</evidence>
<keyword evidence="1" id="KW-1133">Transmembrane helix</keyword>
<dbReference type="Proteomes" id="UP000235897">
    <property type="component" value="Unassembled WGS sequence"/>
</dbReference>
<accession>A0A2N8SSJ6</accession>
<evidence type="ECO:0000256" key="1">
    <source>
        <dbReference type="SAM" id="Phobius"/>
    </source>
</evidence>
<feature type="transmembrane region" description="Helical" evidence="1">
    <location>
        <begin position="39"/>
        <end position="58"/>
    </location>
</feature>
<dbReference type="RefSeq" id="WP_021206169.1">
    <property type="nucleotide sequence ID" value="NZ_JAMOIG010000002.1"/>
</dbReference>